<dbReference type="EMBL" id="FPIB01000012">
    <property type="protein sequence ID" value="SFV90286.1"/>
    <property type="molecule type" value="Genomic_DNA"/>
</dbReference>
<protein>
    <recommendedName>
        <fullName evidence="2">Addiction module component</fullName>
    </recommendedName>
</protein>
<reference evidence="1" key="1">
    <citation type="submission" date="2016-10" db="EMBL/GenBank/DDBJ databases">
        <authorList>
            <person name="de Groot N.N."/>
        </authorList>
    </citation>
    <scope>NUCLEOTIDE SEQUENCE</scope>
</reference>
<dbReference type="InterPro" id="IPR013406">
    <property type="entry name" value="CHP02574_addiction_mod"/>
</dbReference>
<evidence type="ECO:0008006" key="2">
    <source>
        <dbReference type="Google" id="ProtNLM"/>
    </source>
</evidence>
<dbReference type="AlphaFoldDB" id="A0A1W1E942"/>
<dbReference type="Pfam" id="PF09720">
    <property type="entry name" value="Unstab_antitox"/>
    <property type="match status" value="1"/>
</dbReference>
<gene>
    <name evidence="1" type="ORF">MNB_SV-4-1124</name>
</gene>
<proteinExistence type="predicted"/>
<sequence>MSRNDIAKMSVEERIALMEELWISFDRDGLEYPVPQWHKEVLAQRAKSKEKDFISMAELKKSLQAELNDA</sequence>
<name>A0A1W1E942_9ZZZZ</name>
<accession>A0A1W1E942</accession>
<evidence type="ECO:0000313" key="1">
    <source>
        <dbReference type="EMBL" id="SFV90286.1"/>
    </source>
</evidence>
<organism evidence="1">
    <name type="scientific">hydrothermal vent metagenome</name>
    <dbReference type="NCBI Taxonomy" id="652676"/>
    <lineage>
        <taxon>unclassified sequences</taxon>
        <taxon>metagenomes</taxon>
        <taxon>ecological metagenomes</taxon>
    </lineage>
</organism>